<reference evidence="2" key="1">
    <citation type="journal article" date="2015" name="Genome Announc.">
        <title>Genome sequence of the AIDS-associated pathogen Penicillium marneffei (ATCC18224) and its near taxonomic relative Talaromyces stipitatus (ATCC10500).</title>
        <authorList>
            <person name="Nierman W.C."/>
            <person name="Fedorova-Abrams N.D."/>
            <person name="Andrianopoulos A."/>
        </authorList>
    </citation>
    <scope>NUCLEOTIDE SEQUENCE [LARGE SCALE GENOMIC DNA]</scope>
    <source>
        <strain evidence="2">ATCC 10500 / CBS 375.48 / QM 6759 / NRRL 1006</strain>
    </source>
</reference>
<evidence type="ECO:0000313" key="2">
    <source>
        <dbReference type="Proteomes" id="UP000001745"/>
    </source>
</evidence>
<dbReference type="Gene3D" id="1.20.120.1240">
    <property type="entry name" value="Dynamin, middle domain"/>
    <property type="match status" value="1"/>
</dbReference>
<dbReference type="AlphaFoldDB" id="B8LTJ9"/>
<dbReference type="Proteomes" id="UP000001745">
    <property type="component" value="Unassembled WGS sequence"/>
</dbReference>
<dbReference type="PhylomeDB" id="B8LTJ9"/>
<dbReference type="STRING" id="441959.B8LTJ9"/>
<dbReference type="RefSeq" id="XP_002340464.1">
    <property type="nucleotide sequence ID" value="XM_002340423.1"/>
</dbReference>
<organism evidence="1 2">
    <name type="scientific">Talaromyces stipitatus (strain ATCC 10500 / CBS 375.48 / QM 6759 / NRRL 1006)</name>
    <name type="common">Penicillium stipitatum</name>
    <dbReference type="NCBI Taxonomy" id="441959"/>
    <lineage>
        <taxon>Eukaryota</taxon>
        <taxon>Fungi</taxon>
        <taxon>Dikarya</taxon>
        <taxon>Ascomycota</taxon>
        <taxon>Pezizomycotina</taxon>
        <taxon>Eurotiomycetes</taxon>
        <taxon>Eurotiomycetidae</taxon>
        <taxon>Eurotiales</taxon>
        <taxon>Trichocomaceae</taxon>
        <taxon>Talaromyces</taxon>
        <taxon>Talaromyces sect. Talaromyces</taxon>
    </lineage>
</organism>
<gene>
    <name evidence="1" type="ORF">TSTA_065330</name>
</gene>
<name>B8LTJ9_TALSN</name>
<sequence>MEIFVEAIYKQVKEAIMAQAKSVLAAYQETELYRQIHNITQQLLSVLKKTVDGDTKLFYLLESTQCIVTNREALQKRRKEKRVIALYRSRGIRFPLDRVKAEKIIERVRCTPERAADHGSTSKAPTKKYNAAHAHYKAVACRFADYIQMIMNFKLFSECKQNLFKIIEAQLGLLKDDATTRCVQLMADDPEKLERCKFLLKESYFLISHVVNFCVNYYWRTLEVQI</sequence>
<dbReference type="VEuPathDB" id="FungiDB:TSTA_065330"/>
<dbReference type="HOGENOM" id="CLU_1225488_0_0_1"/>
<proteinExistence type="predicted"/>
<accession>B8LTJ9</accession>
<dbReference type="InParanoid" id="B8LTJ9"/>
<dbReference type="EMBL" id="EQ962652">
    <property type="protein sequence ID" value="EED23077.1"/>
    <property type="molecule type" value="Genomic_DNA"/>
</dbReference>
<dbReference type="GeneID" id="8104683"/>
<protein>
    <submittedName>
        <fullName evidence="1">Uncharacterized protein</fullName>
    </submittedName>
</protein>
<keyword evidence="2" id="KW-1185">Reference proteome</keyword>
<evidence type="ECO:0000313" key="1">
    <source>
        <dbReference type="EMBL" id="EED23077.1"/>
    </source>
</evidence>
<dbReference type="OrthoDB" id="5061070at2759"/>